<evidence type="ECO:0000313" key="2">
    <source>
        <dbReference type="Proteomes" id="UP000053820"/>
    </source>
</evidence>
<dbReference type="Proteomes" id="UP000053820">
    <property type="component" value="Unassembled WGS sequence"/>
</dbReference>
<evidence type="ECO:0000313" key="1">
    <source>
        <dbReference type="EMBL" id="KIJ59221.1"/>
    </source>
</evidence>
<dbReference type="EMBL" id="KN839893">
    <property type="protein sequence ID" value="KIJ59221.1"/>
    <property type="molecule type" value="Genomic_DNA"/>
</dbReference>
<organism evidence="1 2">
    <name type="scientific">Hydnomerulius pinastri MD-312</name>
    <dbReference type="NCBI Taxonomy" id="994086"/>
    <lineage>
        <taxon>Eukaryota</taxon>
        <taxon>Fungi</taxon>
        <taxon>Dikarya</taxon>
        <taxon>Basidiomycota</taxon>
        <taxon>Agaricomycotina</taxon>
        <taxon>Agaricomycetes</taxon>
        <taxon>Agaricomycetidae</taxon>
        <taxon>Boletales</taxon>
        <taxon>Boletales incertae sedis</taxon>
        <taxon>Leucogyrophana</taxon>
    </lineage>
</organism>
<dbReference type="HOGENOM" id="CLU_1555460_0_0_1"/>
<gene>
    <name evidence="1" type="ORF">HYDPIDRAFT_118751</name>
</gene>
<reference evidence="1 2" key="1">
    <citation type="submission" date="2014-04" db="EMBL/GenBank/DDBJ databases">
        <title>Evolutionary Origins and Diversification of the Mycorrhizal Mutualists.</title>
        <authorList>
            <consortium name="DOE Joint Genome Institute"/>
            <consortium name="Mycorrhizal Genomics Consortium"/>
            <person name="Kohler A."/>
            <person name="Kuo A."/>
            <person name="Nagy L.G."/>
            <person name="Floudas D."/>
            <person name="Copeland A."/>
            <person name="Barry K.W."/>
            <person name="Cichocki N."/>
            <person name="Veneault-Fourrey C."/>
            <person name="LaButti K."/>
            <person name="Lindquist E.A."/>
            <person name="Lipzen A."/>
            <person name="Lundell T."/>
            <person name="Morin E."/>
            <person name="Murat C."/>
            <person name="Riley R."/>
            <person name="Ohm R."/>
            <person name="Sun H."/>
            <person name="Tunlid A."/>
            <person name="Henrissat B."/>
            <person name="Grigoriev I.V."/>
            <person name="Hibbett D.S."/>
            <person name="Martin F."/>
        </authorList>
    </citation>
    <scope>NUCLEOTIDE SEQUENCE [LARGE SCALE GENOMIC DNA]</scope>
    <source>
        <strain evidence="1 2">MD-312</strain>
    </source>
</reference>
<protein>
    <submittedName>
        <fullName evidence="1">Uncharacterized protein</fullName>
    </submittedName>
</protein>
<accession>A0A0C9W8A6</accession>
<dbReference type="AlphaFoldDB" id="A0A0C9W8A6"/>
<keyword evidence="2" id="KW-1185">Reference proteome</keyword>
<proteinExistence type="predicted"/>
<name>A0A0C9W8A6_9AGAM</name>
<sequence length="172" mass="19306">MLRSSSGSQAIGSDVIRRNLPLIAYLERYLRYIAVDEIKEKLDAASLKYPRAAELVLDMDTTIFPYQFDFLPLSDHSEPYMKDPAWTLVLDAFGSQGSADRSPLTFIKVKQGSQEHVLLSPAKTLNFLAGWNVWSNHPSPYLFAHLMREILLTITIPSACMYVPLGSVAERG</sequence>